<evidence type="ECO:0000313" key="3">
    <source>
        <dbReference type="Proteomes" id="UP001151760"/>
    </source>
</evidence>
<reference evidence="2" key="2">
    <citation type="submission" date="2022-01" db="EMBL/GenBank/DDBJ databases">
        <authorList>
            <person name="Yamashiro T."/>
            <person name="Shiraishi A."/>
            <person name="Satake H."/>
            <person name="Nakayama K."/>
        </authorList>
    </citation>
    <scope>NUCLEOTIDE SEQUENCE</scope>
</reference>
<protein>
    <submittedName>
        <fullName evidence="2">Uncharacterized protein</fullName>
    </submittedName>
</protein>
<dbReference type="EMBL" id="BQNB010008814">
    <property type="protein sequence ID" value="GJS54637.1"/>
    <property type="molecule type" value="Genomic_DNA"/>
</dbReference>
<comment type="caution">
    <text evidence="2">The sequence shown here is derived from an EMBL/GenBank/DDBJ whole genome shotgun (WGS) entry which is preliminary data.</text>
</comment>
<feature type="compositionally biased region" description="Acidic residues" evidence="1">
    <location>
        <begin position="105"/>
        <end position="115"/>
    </location>
</feature>
<reference evidence="2" key="1">
    <citation type="journal article" date="2022" name="Int. J. Mol. Sci.">
        <title>Draft Genome of Tanacetum Coccineum: Genomic Comparison of Closely Related Tanacetum-Family Plants.</title>
        <authorList>
            <person name="Yamashiro T."/>
            <person name="Shiraishi A."/>
            <person name="Nakayama K."/>
            <person name="Satake H."/>
        </authorList>
    </citation>
    <scope>NUCLEOTIDE SEQUENCE</scope>
</reference>
<name>A0ABQ4WP13_9ASTR</name>
<sequence length="348" mass="38909">MHTHHMWITAKLRRGYQLCLDFTRGRRMFVAVGFSLLSVFGEIRRVHLAHLRLGRALWHLAYSQLLFRLEDTETHLEASEAREIRLGAHVKALEDRFRPPGGSDGDADDGDDGGEGDGGSESKHVLLRGGATISLVIAASIDGDMVNGARTIFLNVYIRSGLLGCNLNGKNDRSRPVLTMEVGMVGVGGVGQPPKGPPQKALSRCLTPVYSLVKLEPRIAWCRCPKLEHSQVQYSVRFVVLMEYLVKISKKARILELKRRHLKITVLTSYTPYPSRKIRRICACTSQETMKIQSLIRRIQENSIRLCGDGVTGIKQRRRNLSSDGVRNIATTSGRGRLKEDLESSAWQ</sequence>
<organism evidence="2 3">
    <name type="scientific">Tanacetum coccineum</name>
    <dbReference type="NCBI Taxonomy" id="301880"/>
    <lineage>
        <taxon>Eukaryota</taxon>
        <taxon>Viridiplantae</taxon>
        <taxon>Streptophyta</taxon>
        <taxon>Embryophyta</taxon>
        <taxon>Tracheophyta</taxon>
        <taxon>Spermatophyta</taxon>
        <taxon>Magnoliopsida</taxon>
        <taxon>eudicotyledons</taxon>
        <taxon>Gunneridae</taxon>
        <taxon>Pentapetalae</taxon>
        <taxon>asterids</taxon>
        <taxon>campanulids</taxon>
        <taxon>Asterales</taxon>
        <taxon>Asteraceae</taxon>
        <taxon>Asteroideae</taxon>
        <taxon>Anthemideae</taxon>
        <taxon>Anthemidinae</taxon>
        <taxon>Tanacetum</taxon>
    </lineage>
</organism>
<evidence type="ECO:0000256" key="1">
    <source>
        <dbReference type="SAM" id="MobiDB-lite"/>
    </source>
</evidence>
<dbReference type="Proteomes" id="UP001151760">
    <property type="component" value="Unassembled WGS sequence"/>
</dbReference>
<keyword evidence="3" id="KW-1185">Reference proteome</keyword>
<evidence type="ECO:0000313" key="2">
    <source>
        <dbReference type="EMBL" id="GJS54637.1"/>
    </source>
</evidence>
<accession>A0ABQ4WP13</accession>
<feature type="region of interest" description="Disordered" evidence="1">
    <location>
        <begin position="95"/>
        <end position="121"/>
    </location>
</feature>
<proteinExistence type="predicted"/>
<gene>
    <name evidence="2" type="ORF">Tco_0627999</name>
</gene>